<dbReference type="Pfam" id="PF14657">
    <property type="entry name" value="Arm-DNA-bind_4"/>
    <property type="match status" value="1"/>
</dbReference>
<comment type="similarity">
    <text evidence="1">Belongs to the 'phage' integrase family.</text>
</comment>
<keyword evidence="3" id="KW-0238">DNA-binding</keyword>
<dbReference type="RefSeq" id="WP_086941733.1">
    <property type="nucleotide sequence ID" value="NZ_FONM01000003.1"/>
</dbReference>
<keyword evidence="7" id="KW-1185">Reference proteome</keyword>
<dbReference type="PANTHER" id="PTHR30349">
    <property type="entry name" value="PHAGE INTEGRASE-RELATED"/>
    <property type="match status" value="1"/>
</dbReference>
<dbReference type="Proteomes" id="UP000195985">
    <property type="component" value="Unassembled WGS sequence"/>
</dbReference>
<dbReference type="PROSITE" id="PS51898">
    <property type="entry name" value="TYR_RECOMBINASE"/>
    <property type="match status" value="1"/>
</dbReference>
<sequence length="385" mass="44888">MTVIKKYTKKDGSAAYQFNAYLGVDPATGKPKRTTRRGFQTKKEAQLALSRLKLEIEEEGFKETKRYTFNELYELWFESAYRNTVKESTYTKTQELFNNHILKKFGALYLDKITIPYCQKTVNAWAEKLSKFPQLKNYTSKVLDYAVTLELIKSNPMRKVILPRKKVDVSGEKLEKFFTKEELQEFFSCLAKEEGWSYKWTTIYRVLAFSGMRVGEVLALTWKDIDFQEQTVTVNKTLTRGQKNALIIQEPKTKSGVRTIAFDEITLSMLQTWRRTQAKDYLKLGFNTMQPDQYIFTNTSNGFLQPSNVLTRLHRIIKKHDLKKITVHGFRHTHCSLLFESGASLKEVQDRLGHSDIQTTMNIYAHVTEKAKEKTAENFARYVNF</sequence>
<dbReference type="CDD" id="cd01189">
    <property type="entry name" value="INT_ICEBs1_C_like"/>
    <property type="match status" value="1"/>
</dbReference>
<dbReference type="PANTHER" id="PTHR30349:SF64">
    <property type="entry name" value="PROPHAGE INTEGRASE INTD-RELATED"/>
    <property type="match status" value="1"/>
</dbReference>
<dbReference type="InterPro" id="IPR050090">
    <property type="entry name" value="Tyrosine_recombinase_XerCD"/>
</dbReference>
<dbReference type="STRING" id="43064.SAMN04488086_10347"/>
<feature type="domain" description="Tyr recombinase" evidence="5">
    <location>
        <begin position="173"/>
        <end position="377"/>
    </location>
</feature>
<evidence type="ECO:0000313" key="7">
    <source>
        <dbReference type="Proteomes" id="UP000195985"/>
    </source>
</evidence>
<dbReference type="EMBL" id="FWEY01000001">
    <property type="protein sequence ID" value="SLM50862.1"/>
    <property type="molecule type" value="Genomic_DNA"/>
</dbReference>
<dbReference type="InterPro" id="IPR002104">
    <property type="entry name" value="Integrase_catalytic"/>
</dbReference>
<dbReference type="OrthoDB" id="9803188at2"/>
<keyword evidence="2" id="KW-0229">DNA integration</keyword>
<proteinExistence type="inferred from homology"/>
<dbReference type="AlphaFoldDB" id="A0A1W1ICV9"/>
<accession>A0A1W1ICV9</accession>
<evidence type="ECO:0000256" key="3">
    <source>
        <dbReference type="ARBA" id="ARBA00023125"/>
    </source>
</evidence>
<evidence type="ECO:0000256" key="4">
    <source>
        <dbReference type="ARBA" id="ARBA00023172"/>
    </source>
</evidence>
<dbReference type="InterPro" id="IPR028259">
    <property type="entry name" value="AP2-like_int_N"/>
</dbReference>
<organism evidence="6 7">
    <name type="scientific">Trichococcus pasteurii</name>
    <dbReference type="NCBI Taxonomy" id="43064"/>
    <lineage>
        <taxon>Bacteria</taxon>
        <taxon>Bacillati</taxon>
        <taxon>Bacillota</taxon>
        <taxon>Bacilli</taxon>
        <taxon>Lactobacillales</taxon>
        <taxon>Carnobacteriaceae</taxon>
        <taxon>Trichococcus</taxon>
    </lineage>
</organism>
<dbReference type="InterPro" id="IPR010998">
    <property type="entry name" value="Integrase_recombinase_N"/>
</dbReference>
<protein>
    <submittedName>
        <fullName evidence="6">Integrase catalytic</fullName>
    </submittedName>
</protein>
<dbReference type="InterPro" id="IPR011010">
    <property type="entry name" value="DNA_brk_join_enz"/>
</dbReference>
<dbReference type="Gene3D" id="1.10.443.10">
    <property type="entry name" value="Intergrase catalytic core"/>
    <property type="match status" value="1"/>
</dbReference>
<dbReference type="Pfam" id="PF14659">
    <property type="entry name" value="Phage_int_SAM_3"/>
    <property type="match status" value="1"/>
</dbReference>
<dbReference type="InterPro" id="IPR013762">
    <property type="entry name" value="Integrase-like_cat_sf"/>
</dbReference>
<dbReference type="Pfam" id="PF00589">
    <property type="entry name" value="Phage_integrase"/>
    <property type="match status" value="1"/>
</dbReference>
<gene>
    <name evidence="6" type="ORF">TPAS_534</name>
</gene>
<name>A0A1W1ICV9_9LACT</name>
<dbReference type="GO" id="GO:0003677">
    <property type="term" value="F:DNA binding"/>
    <property type="evidence" value="ECO:0007669"/>
    <property type="project" value="UniProtKB-KW"/>
</dbReference>
<evidence type="ECO:0000313" key="6">
    <source>
        <dbReference type="EMBL" id="SLM50862.1"/>
    </source>
</evidence>
<keyword evidence="4" id="KW-0233">DNA recombination</keyword>
<dbReference type="GO" id="GO:0006310">
    <property type="term" value="P:DNA recombination"/>
    <property type="evidence" value="ECO:0007669"/>
    <property type="project" value="UniProtKB-KW"/>
</dbReference>
<dbReference type="GO" id="GO:0015074">
    <property type="term" value="P:DNA integration"/>
    <property type="evidence" value="ECO:0007669"/>
    <property type="project" value="UniProtKB-KW"/>
</dbReference>
<dbReference type="InterPro" id="IPR004107">
    <property type="entry name" value="Integrase_SAM-like_N"/>
</dbReference>
<dbReference type="SUPFAM" id="SSF56349">
    <property type="entry name" value="DNA breaking-rejoining enzymes"/>
    <property type="match status" value="1"/>
</dbReference>
<evidence type="ECO:0000256" key="2">
    <source>
        <dbReference type="ARBA" id="ARBA00022908"/>
    </source>
</evidence>
<evidence type="ECO:0000259" key="5">
    <source>
        <dbReference type="PROSITE" id="PS51898"/>
    </source>
</evidence>
<reference evidence="7" key="1">
    <citation type="submission" date="2016-04" db="EMBL/GenBank/DDBJ databases">
        <authorList>
            <person name="Strepis N."/>
        </authorList>
    </citation>
    <scope>NUCLEOTIDE SEQUENCE [LARGE SCALE GENOMIC DNA]</scope>
</reference>
<evidence type="ECO:0000256" key="1">
    <source>
        <dbReference type="ARBA" id="ARBA00008857"/>
    </source>
</evidence>
<dbReference type="Gene3D" id="1.10.150.130">
    <property type="match status" value="1"/>
</dbReference>